<dbReference type="SUPFAM" id="SSF51735">
    <property type="entry name" value="NAD(P)-binding Rossmann-fold domains"/>
    <property type="match status" value="1"/>
</dbReference>
<sequence>MGVIAVAGGTGAMGRTIVEGLVRDGTHRVVILARKTNSEKEAEIGARIVAVDYSDSDQISTVLEANSIDTVISTLNSSFGIESELNLIKAANQSTATKRYVANVWGITYTPECSPLQREKFKRCKLEASSLEWTCFLTGFLSDYFVMPRGKSYMTPLVVLVDMVHNVAAIPGSGSVPVVLTCSFDIPKFVIRALALDHWEKEMYIIGDKMTLNEVVALAEEVKGTKFSVTHDSMDNHKAGRVTELPSHEAYYPYFSKEQMQGLLAFFGIMWESGKCNLEPAYTLNQRFPDIETTSVRTLLESAWKGI</sequence>
<comment type="similarity">
    <text evidence="1">Belongs to the NmrA-type oxidoreductase family. Isoflavone reductase subfamily.</text>
</comment>
<keyword evidence="6" id="KW-1185">Reference proteome</keyword>
<dbReference type="GO" id="GO:0016491">
    <property type="term" value="F:oxidoreductase activity"/>
    <property type="evidence" value="ECO:0007669"/>
    <property type="project" value="UniProtKB-KW"/>
</dbReference>
<reference evidence="5" key="1">
    <citation type="submission" date="2022-08" db="EMBL/GenBank/DDBJ databases">
        <authorList>
            <person name="Giroux E."/>
            <person name="Giroux E."/>
        </authorList>
    </citation>
    <scope>NUCLEOTIDE SEQUENCE</scope>
    <source>
        <strain evidence="5">H1091258</strain>
    </source>
</reference>
<organism evidence="5 6">
    <name type="scientific">Colletotrichum noveboracense</name>
    <dbReference type="NCBI Taxonomy" id="2664923"/>
    <lineage>
        <taxon>Eukaryota</taxon>
        <taxon>Fungi</taxon>
        <taxon>Dikarya</taxon>
        <taxon>Ascomycota</taxon>
        <taxon>Pezizomycotina</taxon>
        <taxon>Sordariomycetes</taxon>
        <taxon>Hypocreomycetidae</taxon>
        <taxon>Glomerellales</taxon>
        <taxon>Glomerellaceae</taxon>
        <taxon>Colletotrichum</taxon>
        <taxon>Colletotrichum gloeosporioides species complex</taxon>
    </lineage>
</organism>
<evidence type="ECO:0000313" key="5">
    <source>
        <dbReference type="EMBL" id="CAI0649434.1"/>
    </source>
</evidence>
<dbReference type="PANTHER" id="PTHR47706:SF4">
    <property type="entry name" value="NMRA-LIKE DOMAIN-CONTAINING PROTEIN"/>
    <property type="match status" value="1"/>
</dbReference>
<evidence type="ECO:0000256" key="1">
    <source>
        <dbReference type="ARBA" id="ARBA00005725"/>
    </source>
</evidence>
<dbReference type="Pfam" id="PF05368">
    <property type="entry name" value="NmrA"/>
    <property type="match status" value="1"/>
</dbReference>
<dbReference type="EMBL" id="CAMGZC010000699">
    <property type="protein sequence ID" value="CAI0649434.1"/>
    <property type="molecule type" value="Genomic_DNA"/>
</dbReference>
<dbReference type="Gene3D" id="3.40.50.720">
    <property type="entry name" value="NAD(P)-binding Rossmann-like Domain"/>
    <property type="match status" value="1"/>
</dbReference>
<evidence type="ECO:0000256" key="3">
    <source>
        <dbReference type="ARBA" id="ARBA00023002"/>
    </source>
</evidence>
<proteinExistence type="inferred from homology"/>
<evidence type="ECO:0000256" key="2">
    <source>
        <dbReference type="ARBA" id="ARBA00022857"/>
    </source>
</evidence>
<feature type="domain" description="NmrA-like" evidence="4">
    <location>
        <begin position="3"/>
        <end position="231"/>
    </location>
</feature>
<dbReference type="InterPro" id="IPR036291">
    <property type="entry name" value="NAD(P)-bd_dom_sf"/>
</dbReference>
<evidence type="ECO:0000259" key="4">
    <source>
        <dbReference type="Pfam" id="PF05368"/>
    </source>
</evidence>
<evidence type="ECO:0000313" key="6">
    <source>
        <dbReference type="Proteomes" id="UP001152533"/>
    </source>
</evidence>
<dbReference type="PANTHER" id="PTHR47706">
    <property type="entry name" value="NMRA-LIKE FAMILY PROTEIN"/>
    <property type="match status" value="1"/>
</dbReference>
<keyword evidence="3" id="KW-0560">Oxidoreductase</keyword>
<dbReference type="Proteomes" id="UP001152533">
    <property type="component" value="Unassembled WGS sequence"/>
</dbReference>
<dbReference type="InterPro" id="IPR008030">
    <property type="entry name" value="NmrA-like"/>
</dbReference>
<dbReference type="Gene3D" id="3.90.25.10">
    <property type="entry name" value="UDP-galactose 4-epimerase, domain 1"/>
    <property type="match status" value="1"/>
</dbReference>
<dbReference type="AlphaFoldDB" id="A0A9W4RXG4"/>
<keyword evidence="2" id="KW-0521">NADP</keyword>
<gene>
    <name evidence="5" type="ORF">CGXH109_LOCUS85749</name>
</gene>
<accession>A0A9W4RXG4</accession>
<name>A0A9W4RXG4_9PEZI</name>
<dbReference type="InterPro" id="IPR051609">
    <property type="entry name" value="NmrA/Isoflavone_reductase-like"/>
</dbReference>
<comment type="caution">
    <text evidence="5">The sequence shown here is derived from an EMBL/GenBank/DDBJ whole genome shotgun (WGS) entry which is preliminary data.</text>
</comment>
<protein>
    <recommendedName>
        <fullName evidence="4">NmrA-like domain-containing protein</fullName>
    </recommendedName>
</protein>